<dbReference type="EMBL" id="JAPFIT010000033">
    <property type="protein sequence ID" value="MDC5743553.1"/>
    <property type="molecule type" value="Genomic_DNA"/>
</dbReference>
<dbReference type="RefSeq" id="WP_069669842.1">
    <property type="nucleotide sequence ID" value="NZ_JAPFIM010000025.1"/>
</dbReference>
<comment type="caution">
    <text evidence="2">The sequence shown here is derived from an EMBL/GenBank/DDBJ whole genome shotgun (WGS) entry which is preliminary data.</text>
</comment>
<evidence type="ECO:0000313" key="4">
    <source>
        <dbReference type="Proteomes" id="UP001150001"/>
    </source>
</evidence>
<evidence type="ECO:0000313" key="1">
    <source>
        <dbReference type="EMBL" id="MDC5743553.1"/>
    </source>
</evidence>
<geneLocation type="plasmid" evidence="2">
    <name>p251_like</name>
</geneLocation>
<gene>
    <name evidence="2" type="ORF">AZ468_24485</name>
    <name evidence="1" type="ORF">OPW20_26170</name>
</gene>
<dbReference type="InterPro" id="IPR036265">
    <property type="entry name" value="HIT-like_sf"/>
</dbReference>
<reference evidence="2 3" key="1">
    <citation type="submission" date="2016-03" db="EMBL/GenBank/DDBJ databases">
        <title>Draft genome sequence of the Vibrio tubiashii subs. europaeus.</title>
        <authorList>
            <person name="Spinard E."/>
            <person name="Dubert J."/>
            <person name="Nelson D.R."/>
            <person name="Barja J.L."/>
        </authorList>
    </citation>
    <scope>NUCLEOTIDE SEQUENCE [LARGE SCALE GENOMIC DNA]</scope>
    <source>
        <strain evidence="3">PP-638</strain>
        <strain evidence="2">PP2-638</strain>
        <plasmid evidence="2">p251_like</plasmid>
    </source>
</reference>
<dbReference type="Proteomes" id="UP000094761">
    <property type="component" value="Unassembled WGS sequence"/>
</dbReference>
<evidence type="ECO:0008006" key="5">
    <source>
        <dbReference type="Google" id="ProtNLM"/>
    </source>
</evidence>
<organism evidence="2 3">
    <name type="scientific">Vibrio europaeus</name>
    <dbReference type="NCBI Taxonomy" id="300876"/>
    <lineage>
        <taxon>Bacteria</taxon>
        <taxon>Pseudomonadati</taxon>
        <taxon>Pseudomonadota</taxon>
        <taxon>Gammaproteobacteria</taxon>
        <taxon>Vibrionales</taxon>
        <taxon>Vibrionaceae</taxon>
        <taxon>Vibrio</taxon>
        <taxon>Vibrio oreintalis group</taxon>
    </lineage>
</organism>
<dbReference type="EMBL" id="LUAX01000008">
    <property type="protein sequence ID" value="OAM96847.1"/>
    <property type="molecule type" value="Genomic_DNA"/>
</dbReference>
<name>A0A178J5C7_9VIBR</name>
<proteinExistence type="predicted"/>
<dbReference type="AlphaFoldDB" id="A0A178J5C7"/>
<reference evidence="1" key="2">
    <citation type="submission" date="2022-11" db="EMBL/GenBank/DDBJ databases">
        <title>Role of the vibriolysin VemA secreted by the emergent pathogen Vibrio europaeus in the colonization of Manila clam mucus.</title>
        <authorList>
            <person name="Martinez C."/>
            <person name="Rodriguez S."/>
            <person name="Vences A."/>
            <person name="Barja J.L."/>
            <person name="Toranzo A.E."/>
            <person name="Dubert J."/>
        </authorList>
    </citation>
    <scope>NUCLEOTIDE SEQUENCE</scope>
    <source>
        <strain evidence="1">3454</strain>
    </source>
</reference>
<dbReference type="OrthoDB" id="8592405at2"/>
<dbReference type="GeneID" id="78078880"/>
<dbReference type="Proteomes" id="UP001150001">
    <property type="component" value="Unassembled WGS sequence"/>
</dbReference>
<evidence type="ECO:0000313" key="3">
    <source>
        <dbReference type="Proteomes" id="UP000094761"/>
    </source>
</evidence>
<dbReference type="Gene3D" id="3.30.428.10">
    <property type="entry name" value="HIT-like"/>
    <property type="match status" value="1"/>
</dbReference>
<keyword evidence="2" id="KW-0614">Plasmid</keyword>
<dbReference type="SUPFAM" id="SSF54197">
    <property type="entry name" value="HIT-like"/>
    <property type="match status" value="1"/>
</dbReference>
<keyword evidence="4" id="KW-1185">Reference proteome</keyword>
<accession>A0A178J5C7</accession>
<protein>
    <recommendedName>
        <fullName evidence="5">HIT family hydrolase</fullName>
    </recommendedName>
</protein>
<sequence length="146" mass="16571">MTMVVFEDQHFRVSQCRTCDIPGYLIVDCKVQAVFLADLPLEAQTALGGLIGKLEIAIAKATRAEKVYCAKFGEAGGNLHFHLFPRLITITTDYLKVYPDQQHLIHGPILFDWAREYYKTVPESLSVRVRECLEEIKGLIERSQNS</sequence>
<evidence type="ECO:0000313" key="2">
    <source>
        <dbReference type="EMBL" id="OAM96847.1"/>
    </source>
</evidence>